<sequence length="69" mass="7378">MTSRLLRGCDAREALAWCDKNKPSPGSFVLFAGVWTTLGYFKGLWLAGRAPGENEQSVTSSAAAYTPPA</sequence>
<organism evidence="1 2">
    <name type="scientific">Saccharopolyspora aridisoli</name>
    <dbReference type="NCBI Taxonomy" id="2530385"/>
    <lineage>
        <taxon>Bacteria</taxon>
        <taxon>Bacillati</taxon>
        <taxon>Actinomycetota</taxon>
        <taxon>Actinomycetes</taxon>
        <taxon>Pseudonocardiales</taxon>
        <taxon>Pseudonocardiaceae</taxon>
        <taxon>Saccharopolyspora</taxon>
    </lineage>
</organism>
<evidence type="ECO:0000313" key="1">
    <source>
        <dbReference type="EMBL" id="TDC95434.1"/>
    </source>
</evidence>
<dbReference type="EMBL" id="SMKV01000004">
    <property type="protein sequence ID" value="TDC95434.1"/>
    <property type="molecule type" value="Genomic_DNA"/>
</dbReference>
<proteinExistence type="predicted"/>
<name>A0A4R4V1F4_9PSEU</name>
<evidence type="ECO:0000313" key="2">
    <source>
        <dbReference type="Proteomes" id="UP000294744"/>
    </source>
</evidence>
<dbReference type="Proteomes" id="UP000294744">
    <property type="component" value="Unassembled WGS sequence"/>
</dbReference>
<reference evidence="1 2" key="1">
    <citation type="submission" date="2019-03" db="EMBL/GenBank/DDBJ databases">
        <title>Draft genome sequences of novel Actinobacteria.</title>
        <authorList>
            <person name="Sahin N."/>
            <person name="Ay H."/>
            <person name="Saygin H."/>
        </authorList>
    </citation>
    <scope>NUCLEOTIDE SEQUENCE [LARGE SCALE GENOMIC DNA]</scope>
    <source>
        <strain evidence="1 2">16K404</strain>
    </source>
</reference>
<protein>
    <submittedName>
        <fullName evidence="1">Uncharacterized protein</fullName>
    </submittedName>
</protein>
<gene>
    <name evidence="1" type="ORF">E1161_04430</name>
</gene>
<dbReference type="AlphaFoldDB" id="A0A4R4V1F4"/>
<accession>A0A4R4V1F4</accession>
<keyword evidence="2" id="KW-1185">Reference proteome</keyword>
<dbReference type="OrthoDB" id="3696677at2"/>
<comment type="caution">
    <text evidence="1">The sequence shown here is derived from an EMBL/GenBank/DDBJ whole genome shotgun (WGS) entry which is preliminary data.</text>
</comment>